<protein>
    <recommendedName>
        <fullName evidence="5">Amine oxidase</fullName>
        <ecNumber evidence="5">1.4.3.-</ecNumber>
    </recommendedName>
</protein>
<keyword evidence="3 5" id="KW-0560">Oxidoreductase</keyword>
<dbReference type="PRINTS" id="PR00757">
    <property type="entry name" value="AMINEOXDASEF"/>
</dbReference>
<feature type="domain" description="Amine oxidase" evidence="6">
    <location>
        <begin position="15"/>
        <end position="460"/>
    </location>
</feature>
<dbReference type="EC" id="1.4.3.-" evidence="5"/>
<accession>A0ABR1XG06</accession>
<dbReference type="PANTHER" id="PTHR43563:SF14">
    <property type="entry name" value="AMINE OXIDASE"/>
    <property type="match status" value="1"/>
</dbReference>
<evidence type="ECO:0000256" key="3">
    <source>
        <dbReference type="ARBA" id="ARBA00023002"/>
    </source>
</evidence>
<evidence type="ECO:0000313" key="7">
    <source>
        <dbReference type="EMBL" id="KAK8153051.1"/>
    </source>
</evidence>
<keyword evidence="8" id="KW-1185">Reference proteome</keyword>
<evidence type="ECO:0000313" key="8">
    <source>
        <dbReference type="Proteomes" id="UP001456524"/>
    </source>
</evidence>
<dbReference type="InterPro" id="IPR002937">
    <property type="entry name" value="Amino_oxidase"/>
</dbReference>
<sequence>MQSTSVDVVIVGAGLSGLQTARLVQEAGLSCIVLEAIDRVGGKTRTVRSAEPNSGFNDMGAAWINDTSQSIMFALLKELKLTAVVQRAEGKDVMLSKDGQVELVAHGDLSPATEEDAALLAAVFAKVQELVEEDLESPSAAEKARKLDRATVAEFCKEISGPNAYVETQAQVLSRALWGASADDVSALFFINYCKAGTGLSRLLSDEKDGAQYIRIREGTQSFAKGIAGKLSPNSVLLSTPVKAIHQHKGGDCEVKTTTGSAFRCKKVVVSISTCLYPMIEFNPPLPPAKKDLSENTTICYYTKFVLVFSSPWWRDAGLSGSFVSDHGGPITFAFDTCVEQDEQWSISCFVAGKPGLEWSTLPMAVRRQKVLEEFKYAFGKAVGKVPDPINTIEMQWSQDQYFQGAPCAIMGPGVLTSVGKALKEPFDNVHFVGTETADLWRGYMEGAVRSGIRGSKEVIEALESQSRSLGAKL</sequence>
<comment type="cofactor">
    <cofactor evidence="1 5">
        <name>FAD</name>
        <dbReference type="ChEBI" id="CHEBI:57692"/>
    </cofactor>
</comment>
<dbReference type="InterPro" id="IPR001613">
    <property type="entry name" value="Flavin_amine_oxidase"/>
</dbReference>
<dbReference type="SUPFAM" id="SSF54373">
    <property type="entry name" value="FAD-linked reductases, C-terminal domain"/>
    <property type="match status" value="1"/>
</dbReference>
<dbReference type="InterPro" id="IPR050703">
    <property type="entry name" value="Flavin_MAO"/>
</dbReference>
<evidence type="ECO:0000256" key="2">
    <source>
        <dbReference type="ARBA" id="ARBA00005995"/>
    </source>
</evidence>
<gene>
    <name evidence="7" type="ORF">IWX90DRAFT_79924</name>
</gene>
<name>A0ABR1XG06_9PEZI</name>
<dbReference type="InterPro" id="IPR036188">
    <property type="entry name" value="FAD/NAD-bd_sf"/>
</dbReference>
<evidence type="ECO:0000256" key="5">
    <source>
        <dbReference type="RuleBase" id="RU362067"/>
    </source>
</evidence>
<dbReference type="Gene3D" id="1.10.405.10">
    <property type="entry name" value="Guanine Nucleotide Dissociation Inhibitor, domain 1"/>
    <property type="match status" value="1"/>
</dbReference>
<dbReference type="EMBL" id="JBBWUH010000013">
    <property type="protein sequence ID" value="KAK8153051.1"/>
    <property type="molecule type" value="Genomic_DNA"/>
</dbReference>
<evidence type="ECO:0000259" key="6">
    <source>
        <dbReference type="Pfam" id="PF01593"/>
    </source>
</evidence>
<comment type="catalytic activity">
    <reaction evidence="4">
        <text>a secondary aliphatic amine + O2 + H2O = a primary amine + an aldehyde + H2O2</text>
        <dbReference type="Rhea" id="RHEA:26414"/>
        <dbReference type="ChEBI" id="CHEBI:15377"/>
        <dbReference type="ChEBI" id="CHEBI:15379"/>
        <dbReference type="ChEBI" id="CHEBI:16240"/>
        <dbReference type="ChEBI" id="CHEBI:17478"/>
        <dbReference type="ChEBI" id="CHEBI:58855"/>
        <dbReference type="ChEBI" id="CHEBI:65296"/>
        <dbReference type="EC" id="1.4.3.4"/>
    </reaction>
</comment>
<keyword evidence="5" id="KW-0274">FAD</keyword>
<keyword evidence="5" id="KW-0285">Flavoprotein</keyword>
<comment type="caution">
    <text evidence="7">The sequence shown here is derived from an EMBL/GenBank/DDBJ whole genome shotgun (WGS) entry which is preliminary data.</text>
</comment>
<dbReference type="Gene3D" id="3.90.660.10">
    <property type="match status" value="1"/>
</dbReference>
<dbReference type="Pfam" id="PF01593">
    <property type="entry name" value="Amino_oxidase"/>
    <property type="match status" value="1"/>
</dbReference>
<evidence type="ECO:0000256" key="4">
    <source>
        <dbReference type="ARBA" id="ARBA00048448"/>
    </source>
</evidence>
<dbReference type="SUPFAM" id="SSF51905">
    <property type="entry name" value="FAD/NAD(P)-binding domain"/>
    <property type="match status" value="1"/>
</dbReference>
<evidence type="ECO:0000256" key="1">
    <source>
        <dbReference type="ARBA" id="ARBA00001974"/>
    </source>
</evidence>
<dbReference type="Proteomes" id="UP001456524">
    <property type="component" value="Unassembled WGS sequence"/>
</dbReference>
<dbReference type="Gene3D" id="3.50.50.60">
    <property type="entry name" value="FAD/NAD(P)-binding domain"/>
    <property type="match status" value="1"/>
</dbReference>
<comment type="similarity">
    <text evidence="2 5">Belongs to the flavin monoamine oxidase family.</text>
</comment>
<reference evidence="7 8" key="1">
    <citation type="journal article" date="2022" name="G3 (Bethesda)">
        <title>Enemy or ally: a genomic approach to elucidate the lifestyle of Phyllosticta citrichinaensis.</title>
        <authorList>
            <person name="Buijs V.A."/>
            <person name="Groenewald J.Z."/>
            <person name="Haridas S."/>
            <person name="LaButti K.M."/>
            <person name="Lipzen A."/>
            <person name="Martin F.M."/>
            <person name="Barry K."/>
            <person name="Grigoriev I.V."/>
            <person name="Crous P.W."/>
            <person name="Seidl M.F."/>
        </authorList>
    </citation>
    <scope>NUCLEOTIDE SEQUENCE [LARGE SCALE GENOMIC DNA]</scope>
    <source>
        <strain evidence="7 8">CBS 129764</strain>
    </source>
</reference>
<dbReference type="PANTHER" id="PTHR43563">
    <property type="entry name" value="AMINE OXIDASE"/>
    <property type="match status" value="1"/>
</dbReference>
<proteinExistence type="inferred from homology"/>
<organism evidence="7 8">
    <name type="scientific">Phyllosticta citrichinensis</name>
    <dbReference type="NCBI Taxonomy" id="1130410"/>
    <lineage>
        <taxon>Eukaryota</taxon>
        <taxon>Fungi</taxon>
        <taxon>Dikarya</taxon>
        <taxon>Ascomycota</taxon>
        <taxon>Pezizomycotina</taxon>
        <taxon>Dothideomycetes</taxon>
        <taxon>Dothideomycetes incertae sedis</taxon>
        <taxon>Botryosphaeriales</taxon>
        <taxon>Phyllostictaceae</taxon>
        <taxon>Phyllosticta</taxon>
    </lineage>
</organism>